<dbReference type="EMBL" id="WIXP02000016">
    <property type="protein sequence ID" value="KAF6198505.1"/>
    <property type="molecule type" value="Genomic_DNA"/>
</dbReference>
<dbReference type="Proteomes" id="UP000466442">
    <property type="component" value="Linkage Group LG16"/>
</dbReference>
<gene>
    <name evidence="1" type="ORF">GE061_008253</name>
</gene>
<dbReference type="OrthoDB" id="10261522at2759"/>
<dbReference type="InterPro" id="IPR031804">
    <property type="entry name" value="DUF4743"/>
</dbReference>
<dbReference type="PANTHER" id="PTHR13622">
    <property type="entry name" value="THIAMIN PYROPHOSPHOKINASE"/>
    <property type="match status" value="1"/>
</dbReference>
<accession>A0A6A4J3T7</accession>
<dbReference type="Gene3D" id="3.90.79.10">
    <property type="entry name" value="Nucleoside Triphosphate Pyrophosphohydrolase"/>
    <property type="match status" value="1"/>
</dbReference>
<evidence type="ECO:0000313" key="1">
    <source>
        <dbReference type="EMBL" id="KAF6198505.1"/>
    </source>
</evidence>
<dbReference type="InterPro" id="IPR015797">
    <property type="entry name" value="NUDIX_hydrolase-like_dom_sf"/>
</dbReference>
<organism evidence="1 2">
    <name type="scientific">Apolygus lucorum</name>
    <name type="common">Small green plant bug</name>
    <name type="synonym">Lygocoris lucorum</name>
    <dbReference type="NCBI Taxonomy" id="248454"/>
    <lineage>
        <taxon>Eukaryota</taxon>
        <taxon>Metazoa</taxon>
        <taxon>Ecdysozoa</taxon>
        <taxon>Arthropoda</taxon>
        <taxon>Hexapoda</taxon>
        <taxon>Insecta</taxon>
        <taxon>Pterygota</taxon>
        <taxon>Neoptera</taxon>
        <taxon>Paraneoptera</taxon>
        <taxon>Hemiptera</taxon>
        <taxon>Heteroptera</taxon>
        <taxon>Panheteroptera</taxon>
        <taxon>Cimicomorpha</taxon>
        <taxon>Miridae</taxon>
        <taxon>Mirini</taxon>
        <taxon>Apolygus</taxon>
    </lineage>
</organism>
<dbReference type="CDD" id="cd03676">
    <property type="entry name" value="NUDIX_Tnr3_like"/>
    <property type="match status" value="1"/>
</dbReference>
<dbReference type="PROSITE" id="PS51462">
    <property type="entry name" value="NUDIX"/>
    <property type="match status" value="1"/>
</dbReference>
<protein>
    <submittedName>
        <fullName evidence="1">Uncharacterized protein</fullName>
    </submittedName>
</protein>
<proteinExistence type="predicted"/>
<evidence type="ECO:0000313" key="2">
    <source>
        <dbReference type="Proteomes" id="UP000466442"/>
    </source>
</evidence>
<dbReference type="AlphaFoldDB" id="A0A6A4J3T7"/>
<sequence length="329" mass="37293">MYKMNGEGSLVSRLLKLAQQFNSFYLNGLENGDYRPFIVSGEQVGLISPDVAKALSTYPDVFVVNPSSVSLNPAFRDYNERSQRIEEVLKEWRQRGRFVALKGWRDECYEIKRLFSSEPLLKMDRSATCLFGICKYGVTITGFVKDQKTGGLNVWLQKRSQTKQTWPGKWDNMVAGGLSVGFGVLETAYKEAEEEASIPPHLLRNLVSRGCVSFYYESEKGIFPNTEFVYDLELPPDFIPTNNDGEVETFELLPAKDLIDRLFMPEFKTTSCPVVVDFLIRHGIVNPDSDPQFPLLVELLHVPLQSLYKPRAKGIPFKNGNSQPHNSES</sequence>
<dbReference type="Pfam" id="PF00293">
    <property type="entry name" value="NUDIX"/>
    <property type="match status" value="1"/>
</dbReference>
<dbReference type="InterPro" id="IPR000086">
    <property type="entry name" value="NUDIX_hydrolase_dom"/>
</dbReference>
<name>A0A6A4J3T7_APOLU</name>
<dbReference type="SUPFAM" id="SSF55811">
    <property type="entry name" value="Nudix"/>
    <property type="match status" value="1"/>
</dbReference>
<dbReference type="PANTHER" id="PTHR13622:SF8">
    <property type="entry name" value="THIAMIN PYROPHOSPHOKINASE 1"/>
    <property type="match status" value="1"/>
</dbReference>
<reference evidence="1" key="1">
    <citation type="journal article" date="2021" name="Mol. Ecol. Resour.">
        <title>Apolygus lucorum genome provides insights into omnivorousness and mesophyll feeding.</title>
        <authorList>
            <person name="Liu Y."/>
            <person name="Liu H."/>
            <person name="Wang H."/>
            <person name="Huang T."/>
            <person name="Liu B."/>
            <person name="Yang B."/>
            <person name="Yin L."/>
            <person name="Li B."/>
            <person name="Zhang Y."/>
            <person name="Zhang S."/>
            <person name="Jiang F."/>
            <person name="Zhang X."/>
            <person name="Ren Y."/>
            <person name="Wang B."/>
            <person name="Wang S."/>
            <person name="Lu Y."/>
            <person name="Wu K."/>
            <person name="Fan W."/>
            <person name="Wang G."/>
        </authorList>
    </citation>
    <scope>NUCLEOTIDE SEQUENCE</scope>
    <source>
        <strain evidence="1">12Hb</strain>
    </source>
</reference>
<dbReference type="GO" id="GO:0044715">
    <property type="term" value="F:8-oxo-dGDP phosphatase activity"/>
    <property type="evidence" value="ECO:0007669"/>
    <property type="project" value="UniProtKB-ARBA"/>
</dbReference>
<comment type="caution">
    <text evidence="1">The sequence shown here is derived from an EMBL/GenBank/DDBJ whole genome shotgun (WGS) entry which is preliminary data.</text>
</comment>
<dbReference type="Pfam" id="PF15916">
    <property type="entry name" value="DUF4743"/>
    <property type="match status" value="1"/>
</dbReference>
<keyword evidence="2" id="KW-1185">Reference proteome</keyword>
<dbReference type="FunFam" id="3.90.79.10:FF:000019">
    <property type="entry name" value="Thiamin pyrophosphokinase, putative"/>
    <property type="match status" value="1"/>
</dbReference>